<dbReference type="PANTHER" id="PTHR46648:SF1">
    <property type="entry name" value="ADENOSINE 5'-MONOPHOSPHORAMIDASE HNT1"/>
    <property type="match status" value="1"/>
</dbReference>
<dbReference type="PROSITE" id="PS00892">
    <property type="entry name" value="HIT_1"/>
    <property type="match status" value="1"/>
</dbReference>
<dbReference type="EMBL" id="CP023702">
    <property type="protein sequence ID" value="QEU73223.1"/>
    <property type="molecule type" value="Genomic_DNA"/>
</dbReference>
<dbReference type="Pfam" id="PF01230">
    <property type="entry name" value="HIT"/>
    <property type="match status" value="1"/>
</dbReference>
<organism evidence="5 6">
    <name type="scientific">Streptomyces nitrosporeus</name>
    <dbReference type="NCBI Taxonomy" id="28894"/>
    <lineage>
        <taxon>Bacteria</taxon>
        <taxon>Bacillati</taxon>
        <taxon>Actinomycetota</taxon>
        <taxon>Actinomycetes</taxon>
        <taxon>Kitasatosporales</taxon>
        <taxon>Streptomycetaceae</taxon>
        <taxon>Streptomyces</taxon>
    </lineage>
</organism>
<name>A0A5J6FB45_9ACTN</name>
<dbReference type="InterPro" id="IPR036265">
    <property type="entry name" value="HIT-like_sf"/>
</dbReference>
<dbReference type="GO" id="GO:0003824">
    <property type="term" value="F:catalytic activity"/>
    <property type="evidence" value="ECO:0007669"/>
    <property type="project" value="InterPro"/>
</dbReference>
<dbReference type="OrthoDB" id="9784774at2"/>
<dbReference type="InterPro" id="IPR019808">
    <property type="entry name" value="Histidine_triad_CS"/>
</dbReference>
<proteinExistence type="predicted"/>
<dbReference type="PANTHER" id="PTHR46648">
    <property type="entry name" value="HIT FAMILY PROTEIN 1"/>
    <property type="match status" value="1"/>
</dbReference>
<reference evidence="5 6" key="1">
    <citation type="submission" date="2017-09" db="EMBL/GenBank/DDBJ databases">
        <authorList>
            <person name="Lee N."/>
            <person name="Cho B.-K."/>
        </authorList>
    </citation>
    <scope>NUCLEOTIDE SEQUENCE [LARGE SCALE GENOMIC DNA]</scope>
    <source>
        <strain evidence="5 6">ATCC 12769</strain>
    </source>
</reference>
<dbReference type="InterPro" id="IPR001310">
    <property type="entry name" value="Histidine_triad_HIT"/>
</dbReference>
<evidence type="ECO:0000256" key="1">
    <source>
        <dbReference type="PIRSR" id="PIRSR601310-1"/>
    </source>
</evidence>
<sequence length="149" mass="15755">MAELAVMNCLFCRLIHEDTARWVAQEAEACAFLPPDQLAPGHTLVVPARHHPDVFDIPPGALAATVALAQRVAAAMRTALGATGVNILSASGPGSEQSVPHLHFHVVPRWTGDGISTWPAGTSRHRLTGDPGVLLADALGRDREPRHGS</sequence>
<protein>
    <submittedName>
        <fullName evidence="5">HIT domain-containing protein</fullName>
    </submittedName>
</protein>
<evidence type="ECO:0000256" key="3">
    <source>
        <dbReference type="PROSITE-ProRule" id="PRU00464"/>
    </source>
</evidence>
<feature type="short sequence motif" description="Histidine triad motif" evidence="2 3">
    <location>
        <begin position="101"/>
        <end position="105"/>
    </location>
</feature>
<dbReference type="KEGG" id="snk:CP967_15495"/>
<dbReference type="PROSITE" id="PS51084">
    <property type="entry name" value="HIT_2"/>
    <property type="match status" value="1"/>
</dbReference>
<dbReference type="AlphaFoldDB" id="A0A5J6FB45"/>
<gene>
    <name evidence="5" type="ORF">CP967_15495</name>
</gene>
<dbReference type="Gene3D" id="3.30.428.10">
    <property type="entry name" value="HIT-like"/>
    <property type="match status" value="1"/>
</dbReference>
<evidence type="ECO:0000313" key="6">
    <source>
        <dbReference type="Proteomes" id="UP000326178"/>
    </source>
</evidence>
<feature type="active site" description="Tele-AMP-histidine intermediate" evidence="1">
    <location>
        <position position="103"/>
    </location>
</feature>
<dbReference type="GO" id="GO:0009117">
    <property type="term" value="P:nucleotide metabolic process"/>
    <property type="evidence" value="ECO:0007669"/>
    <property type="project" value="TreeGrafter"/>
</dbReference>
<evidence type="ECO:0000259" key="4">
    <source>
        <dbReference type="PROSITE" id="PS51084"/>
    </source>
</evidence>
<dbReference type="Proteomes" id="UP000326178">
    <property type="component" value="Chromosome"/>
</dbReference>
<evidence type="ECO:0000313" key="5">
    <source>
        <dbReference type="EMBL" id="QEU73223.1"/>
    </source>
</evidence>
<feature type="domain" description="HIT" evidence="4">
    <location>
        <begin position="10"/>
        <end position="116"/>
    </location>
</feature>
<keyword evidence="6" id="KW-1185">Reference proteome</keyword>
<accession>A0A5J6FB45</accession>
<dbReference type="InterPro" id="IPR011146">
    <property type="entry name" value="HIT-like"/>
</dbReference>
<dbReference type="SUPFAM" id="SSF54197">
    <property type="entry name" value="HIT-like"/>
    <property type="match status" value="1"/>
</dbReference>
<evidence type="ECO:0000256" key="2">
    <source>
        <dbReference type="PIRSR" id="PIRSR601310-3"/>
    </source>
</evidence>